<dbReference type="Pfam" id="PF08240">
    <property type="entry name" value="ADH_N"/>
    <property type="match status" value="1"/>
</dbReference>
<name>A0ABT3TDQ0_9GAMM</name>
<evidence type="ECO:0000256" key="3">
    <source>
        <dbReference type="ARBA" id="ARBA00022723"/>
    </source>
</evidence>
<protein>
    <submittedName>
        <fullName evidence="8">Alcohol dehydrogenase</fullName>
    </submittedName>
</protein>
<evidence type="ECO:0000256" key="2">
    <source>
        <dbReference type="ARBA" id="ARBA00008072"/>
    </source>
</evidence>
<dbReference type="RefSeq" id="WP_279244098.1">
    <property type="nucleotide sequence ID" value="NZ_SHNN01000001.1"/>
</dbReference>
<dbReference type="SUPFAM" id="SSF50129">
    <property type="entry name" value="GroES-like"/>
    <property type="match status" value="1"/>
</dbReference>
<dbReference type="PANTHER" id="PTHR43161:SF23">
    <property type="entry name" value="(R,R)-BUTANEDIOL DEHYDROGENASE-RELATED"/>
    <property type="match status" value="1"/>
</dbReference>
<keyword evidence="3 6" id="KW-0479">Metal-binding</keyword>
<dbReference type="SMART" id="SM00829">
    <property type="entry name" value="PKS_ER"/>
    <property type="match status" value="1"/>
</dbReference>
<dbReference type="EMBL" id="SHNN01000001">
    <property type="protein sequence ID" value="MCX2980119.1"/>
    <property type="molecule type" value="Genomic_DNA"/>
</dbReference>
<dbReference type="InterPro" id="IPR020843">
    <property type="entry name" value="ER"/>
</dbReference>
<keyword evidence="9" id="KW-1185">Reference proteome</keyword>
<evidence type="ECO:0000256" key="6">
    <source>
        <dbReference type="RuleBase" id="RU361277"/>
    </source>
</evidence>
<dbReference type="InterPro" id="IPR036291">
    <property type="entry name" value="NAD(P)-bd_dom_sf"/>
</dbReference>
<evidence type="ECO:0000256" key="4">
    <source>
        <dbReference type="ARBA" id="ARBA00022833"/>
    </source>
</evidence>
<dbReference type="Gene3D" id="3.90.180.10">
    <property type="entry name" value="Medium-chain alcohol dehydrogenases, catalytic domain"/>
    <property type="match status" value="2"/>
</dbReference>
<dbReference type="InterPro" id="IPR011032">
    <property type="entry name" value="GroES-like_sf"/>
</dbReference>
<dbReference type="InterPro" id="IPR002328">
    <property type="entry name" value="ADH_Zn_CS"/>
</dbReference>
<reference evidence="8" key="1">
    <citation type="submission" date="2019-02" db="EMBL/GenBank/DDBJ databases">
        <authorList>
            <person name="Li S.-H."/>
        </authorList>
    </citation>
    <scope>NUCLEOTIDE SEQUENCE</scope>
    <source>
        <strain evidence="8">IMCC14734</strain>
    </source>
</reference>
<dbReference type="Proteomes" id="UP001143362">
    <property type="component" value="Unassembled WGS sequence"/>
</dbReference>
<dbReference type="Gene3D" id="3.40.50.720">
    <property type="entry name" value="NAD(P)-binding Rossmann-like Domain"/>
    <property type="match status" value="1"/>
</dbReference>
<evidence type="ECO:0000259" key="7">
    <source>
        <dbReference type="SMART" id="SM00829"/>
    </source>
</evidence>
<evidence type="ECO:0000313" key="9">
    <source>
        <dbReference type="Proteomes" id="UP001143362"/>
    </source>
</evidence>
<dbReference type="PANTHER" id="PTHR43161">
    <property type="entry name" value="SORBITOL DEHYDROGENASE"/>
    <property type="match status" value="1"/>
</dbReference>
<organism evidence="8 9">
    <name type="scientific">Candidatus Litorirhabdus singularis</name>
    <dbReference type="NCBI Taxonomy" id="2518993"/>
    <lineage>
        <taxon>Bacteria</taxon>
        <taxon>Pseudomonadati</taxon>
        <taxon>Pseudomonadota</taxon>
        <taxon>Gammaproteobacteria</taxon>
        <taxon>Cellvibrionales</taxon>
        <taxon>Halieaceae</taxon>
        <taxon>Candidatus Litorirhabdus</taxon>
    </lineage>
</organism>
<evidence type="ECO:0000313" key="8">
    <source>
        <dbReference type="EMBL" id="MCX2980119.1"/>
    </source>
</evidence>
<comment type="cofactor">
    <cofactor evidence="1 6">
        <name>Zn(2+)</name>
        <dbReference type="ChEBI" id="CHEBI:29105"/>
    </cofactor>
</comment>
<accession>A0ABT3TDQ0</accession>
<dbReference type="InterPro" id="IPR013149">
    <property type="entry name" value="ADH-like_C"/>
</dbReference>
<evidence type="ECO:0000256" key="1">
    <source>
        <dbReference type="ARBA" id="ARBA00001947"/>
    </source>
</evidence>
<comment type="caution">
    <text evidence="8">The sequence shown here is derived from an EMBL/GenBank/DDBJ whole genome shotgun (WGS) entry which is preliminary data.</text>
</comment>
<keyword evidence="4 6" id="KW-0862">Zinc</keyword>
<dbReference type="PROSITE" id="PS00059">
    <property type="entry name" value="ADH_ZINC"/>
    <property type="match status" value="1"/>
</dbReference>
<evidence type="ECO:0000256" key="5">
    <source>
        <dbReference type="ARBA" id="ARBA00023002"/>
    </source>
</evidence>
<gene>
    <name evidence="8" type="ORF">EYC98_04475</name>
</gene>
<dbReference type="InterPro" id="IPR013154">
    <property type="entry name" value="ADH-like_N"/>
</dbReference>
<sequence>MPTMSQVRIHGVDDVRIDTVPVPVAGPDDVVIDVAACGICGSDLGYIAMGGLTPPGQPMPLGHELAGIVAQCGANVSHLQLGQRVVVNPTSNGTDIGNGGPEGGFAPQLLVTAVAQHPDTVLPLPDSLSFQQGALVEPLAVATHGINQGQAVAGDKVLVFGAGPIGLCTVMALRYRGIDNIFVADQSAQRLDLARQLGANATCQVPQQHLLPLLQEQQGGSSHYGMPVADTDLIIEATGVGAVLEQCISLARPGARIVVVGVHKAPIPINPLDLLMKELHLIGSMAYPHEFPAVIAMLSSGILDTSVLISHEFVLDEFDTALKTAMDRDAAAKVMINIASL</sequence>
<dbReference type="Pfam" id="PF00107">
    <property type="entry name" value="ADH_zinc_N"/>
    <property type="match status" value="1"/>
</dbReference>
<keyword evidence="5" id="KW-0560">Oxidoreductase</keyword>
<comment type="similarity">
    <text evidence="2 6">Belongs to the zinc-containing alcohol dehydrogenase family.</text>
</comment>
<dbReference type="SUPFAM" id="SSF51735">
    <property type="entry name" value="NAD(P)-binding Rossmann-fold domains"/>
    <property type="match status" value="1"/>
</dbReference>
<proteinExistence type="inferred from homology"/>
<feature type="domain" description="Enoyl reductase (ER)" evidence="7">
    <location>
        <begin position="11"/>
        <end position="336"/>
    </location>
</feature>